<dbReference type="PROSITE" id="PS51257">
    <property type="entry name" value="PROKAR_LIPOPROTEIN"/>
    <property type="match status" value="1"/>
</dbReference>
<reference evidence="2 3" key="1">
    <citation type="submission" date="2016-12" db="EMBL/GenBank/DDBJ databases">
        <title>The genomes of Aspergillus section Nigri reveals drivers in fungal speciation.</title>
        <authorList>
            <consortium name="DOE Joint Genome Institute"/>
            <person name="Vesth T.C."/>
            <person name="Nybo J."/>
            <person name="Theobald S."/>
            <person name="Brandl J."/>
            <person name="Frisvad J.C."/>
            <person name="Nielsen K.F."/>
            <person name="Lyhne E.K."/>
            <person name="Kogle M.E."/>
            <person name="Kuo A."/>
            <person name="Riley R."/>
            <person name="Clum A."/>
            <person name="Nolan M."/>
            <person name="Lipzen A."/>
            <person name="Salamov A."/>
            <person name="Henrissat B."/>
            <person name="Wiebenga A."/>
            <person name="De Vries R.P."/>
            <person name="Grigoriev I.V."/>
            <person name="Mortensen U.H."/>
            <person name="Andersen M.R."/>
            <person name="Baker S.E."/>
        </authorList>
    </citation>
    <scope>NUCLEOTIDE SEQUENCE [LARGE SCALE GENOMIC DNA]</scope>
    <source>
        <strain evidence="2 3">CBS 117.55</strain>
    </source>
</reference>
<dbReference type="VEuPathDB" id="FungiDB:BO70DRAFT_350224"/>
<feature type="signal peptide" evidence="1">
    <location>
        <begin position="1"/>
        <end position="21"/>
    </location>
</feature>
<evidence type="ECO:0008006" key="4">
    <source>
        <dbReference type="Google" id="ProtNLM"/>
    </source>
</evidence>
<name>A0A317WSD8_9EURO</name>
<dbReference type="RefSeq" id="XP_025402152.1">
    <property type="nucleotide sequence ID" value="XM_025541685.1"/>
</dbReference>
<keyword evidence="3" id="KW-1185">Reference proteome</keyword>
<dbReference type="Proteomes" id="UP000247233">
    <property type="component" value="Unassembled WGS sequence"/>
</dbReference>
<evidence type="ECO:0000256" key="1">
    <source>
        <dbReference type="SAM" id="SignalP"/>
    </source>
</evidence>
<gene>
    <name evidence="2" type="ORF">BO70DRAFT_350224</name>
</gene>
<keyword evidence="1" id="KW-0732">Signal</keyword>
<dbReference type="EMBL" id="MSFL01000004">
    <property type="protein sequence ID" value="PWY88965.1"/>
    <property type="molecule type" value="Genomic_DNA"/>
</dbReference>
<proteinExistence type="predicted"/>
<dbReference type="GeneID" id="37063922"/>
<dbReference type="AlphaFoldDB" id="A0A317WSD8"/>
<accession>A0A317WSD8</accession>
<feature type="chain" id="PRO_5016397426" description="Apple domain-containing protein" evidence="1">
    <location>
        <begin position="22"/>
        <end position="137"/>
    </location>
</feature>
<evidence type="ECO:0000313" key="2">
    <source>
        <dbReference type="EMBL" id="PWY88965.1"/>
    </source>
</evidence>
<protein>
    <recommendedName>
        <fullName evidence="4">Apple domain-containing protein</fullName>
    </recommendedName>
</protein>
<comment type="caution">
    <text evidence="2">The sequence shown here is derived from an EMBL/GenBank/DDBJ whole genome shotgun (WGS) entry which is preliminary data.</text>
</comment>
<dbReference type="OrthoDB" id="4502466at2759"/>
<sequence length="137" mass="13979">MRLSLVPLSIILGVAVSTTSASCLDQISANTMGVFSGVPLTFASGYLNGSACAYHCDALELCNAWLYSVAGGECQLYKQKALSTFKSQKFMYGICGGHTPKIASSSAAPVHSASSSMVSNAPIATPSALGAHGAVLN</sequence>
<organism evidence="2 3">
    <name type="scientific">Aspergillus heteromorphus CBS 117.55</name>
    <dbReference type="NCBI Taxonomy" id="1448321"/>
    <lineage>
        <taxon>Eukaryota</taxon>
        <taxon>Fungi</taxon>
        <taxon>Dikarya</taxon>
        <taxon>Ascomycota</taxon>
        <taxon>Pezizomycotina</taxon>
        <taxon>Eurotiomycetes</taxon>
        <taxon>Eurotiomycetidae</taxon>
        <taxon>Eurotiales</taxon>
        <taxon>Aspergillaceae</taxon>
        <taxon>Aspergillus</taxon>
        <taxon>Aspergillus subgen. Circumdati</taxon>
    </lineage>
</organism>
<evidence type="ECO:0000313" key="3">
    <source>
        <dbReference type="Proteomes" id="UP000247233"/>
    </source>
</evidence>